<feature type="binding site" evidence="11">
    <location>
        <begin position="17"/>
        <end position="20"/>
    </location>
    <ligand>
        <name>ATP</name>
        <dbReference type="ChEBI" id="CHEBI:30616"/>
    </ligand>
</feature>
<keyword evidence="7 11" id="KW-0418">Kinase</keyword>
<dbReference type="CDD" id="cd04254">
    <property type="entry name" value="AAK_UMPK-PyrH-Ec"/>
    <property type="match status" value="1"/>
</dbReference>
<dbReference type="EC" id="2.7.4.22" evidence="11"/>
<keyword evidence="5 11" id="KW-0808">Transferase</keyword>
<organism evidence="13 14">
    <name type="scientific">Saltatorellus ferox</name>
    <dbReference type="NCBI Taxonomy" id="2528018"/>
    <lineage>
        <taxon>Bacteria</taxon>
        <taxon>Pseudomonadati</taxon>
        <taxon>Planctomycetota</taxon>
        <taxon>Planctomycetia</taxon>
        <taxon>Planctomycetia incertae sedis</taxon>
        <taxon>Saltatorellus</taxon>
    </lineage>
</organism>
<dbReference type="GO" id="GO:0006225">
    <property type="term" value="P:UDP biosynthetic process"/>
    <property type="evidence" value="ECO:0007669"/>
    <property type="project" value="TreeGrafter"/>
</dbReference>
<gene>
    <name evidence="11 13" type="primary">pyrH</name>
    <name evidence="13" type="ORF">Poly30_34160</name>
</gene>
<dbReference type="EMBL" id="CP036434">
    <property type="protein sequence ID" value="QDV07881.1"/>
    <property type="molecule type" value="Genomic_DNA"/>
</dbReference>
<comment type="subunit">
    <text evidence="11">Homohexamer.</text>
</comment>
<feature type="binding site" evidence="11">
    <location>
        <position position="80"/>
    </location>
    <ligand>
        <name>UMP</name>
        <dbReference type="ChEBI" id="CHEBI:57865"/>
    </ligand>
</feature>
<comment type="catalytic activity">
    <reaction evidence="10 11">
        <text>UMP + ATP = UDP + ADP</text>
        <dbReference type="Rhea" id="RHEA:24400"/>
        <dbReference type="ChEBI" id="CHEBI:30616"/>
        <dbReference type="ChEBI" id="CHEBI:57865"/>
        <dbReference type="ChEBI" id="CHEBI:58223"/>
        <dbReference type="ChEBI" id="CHEBI:456216"/>
        <dbReference type="EC" id="2.7.4.22"/>
    </reaction>
</comment>
<dbReference type="AlphaFoldDB" id="A0A518EUY3"/>
<dbReference type="Pfam" id="PF00696">
    <property type="entry name" value="AA_kinase"/>
    <property type="match status" value="1"/>
</dbReference>
<feature type="binding site" evidence="11">
    <location>
        <position position="61"/>
    </location>
    <ligand>
        <name>ATP</name>
        <dbReference type="ChEBI" id="CHEBI:30616"/>
    </ligand>
</feature>
<evidence type="ECO:0000256" key="1">
    <source>
        <dbReference type="ARBA" id="ARBA00004496"/>
    </source>
</evidence>
<evidence type="ECO:0000256" key="6">
    <source>
        <dbReference type="ARBA" id="ARBA00022741"/>
    </source>
</evidence>
<accession>A0A518EUY3</accession>
<comment type="similarity">
    <text evidence="3 11">Belongs to the UMP kinase family.</text>
</comment>
<evidence type="ECO:0000256" key="10">
    <source>
        <dbReference type="ARBA" id="ARBA00047767"/>
    </source>
</evidence>
<keyword evidence="6 11" id="KW-0547">Nucleotide-binding</keyword>
<dbReference type="Proteomes" id="UP000320390">
    <property type="component" value="Chromosome"/>
</dbReference>
<evidence type="ECO:0000313" key="14">
    <source>
        <dbReference type="Proteomes" id="UP000320390"/>
    </source>
</evidence>
<dbReference type="NCBIfam" id="TIGR02075">
    <property type="entry name" value="pyrH_bact"/>
    <property type="match status" value="1"/>
</dbReference>
<evidence type="ECO:0000256" key="4">
    <source>
        <dbReference type="ARBA" id="ARBA00022490"/>
    </source>
</evidence>
<feature type="binding site" evidence="11">
    <location>
        <begin position="141"/>
        <end position="148"/>
    </location>
    <ligand>
        <name>UMP</name>
        <dbReference type="ChEBI" id="CHEBI:57865"/>
    </ligand>
</feature>
<dbReference type="GO" id="GO:0005524">
    <property type="term" value="F:ATP binding"/>
    <property type="evidence" value="ECO:0007669"/>
    <property type="project" value="UniProtKB-KW"/>
</dbReference>
<dbReference type="SUPFAM" id="SSF53633">
    <property type="entry name" value="Carbamate kinase-like"/>
    <property type="match status" value="1"/>
</dbReference>
<evidence type="ECO:0000256" key="3">
    <source>
        <dbReference type="ARBA" id="ARBA00007614"/>
    </source>
</evidence>
<dbReference type="GO" id="GO:0005737">
    <property type="term" value="C:cytoplasm"/>
    <property type="evidence" value="ECO:0007669"/>
    <property type="project" value="UniProtKB-SubCell"/>
</dbReference>
<dbReference type="HAMAP" id="MF_01220_B">
    <property type="entry name" value="PyrH_B"/>
    <property type="match status" value="1"/>
</dbReference>
<evidence type="ECO:0000256" key="8">
    <source>
        <dbReference type="ARBA" id="ARBA00022840"/>
    </source>
</evidence>
<comment type="function">
    <text evidence="11">Catalyzes the reversible phosphorylation of UMP to UDP.</text>
</comment>
<dbReference type="Gene3D" id="3.40.1160.10">
    <property type="entry name" value="Acetylglutamate kinase-like"/>
    <property type="match status" value="1"/>
</dbReference>
<dbReference type="PANTHER" id="PTHR42833:SF4">
    <property type="entry name" value="URIDYLATE KINASE PUMPKIN, CHLOROPLASTIC"/>
    <property type="match status" value="1"/>
</dbReference>
<dbReference type="PIRSF" id="PIRSF005650">
    <property type="entry name" value="Uridylate_kin"/>
    <property type="match status" value="1"/>
</dbReference>
<evidence type="ECO:0000259" key="12">
    <source>
        <dbReference type="Pfam" id="PF00696"/>
    </source>
</evidence>
<dbReference type="InterPro" id="IPR011817">
    <property type="entry name" value="Uridylate_kinase"/>
</dbReference>
<evidence type="ECO:0000256" key="2">
    <source>
        <dbReference type="ARBA" id="ARBA00004791"/>
    </source>
</evidence>
<reference evidence="13 14" key="1">
    <citation type="submission" date="2019-02" db="EMBL/GenBank/DDBJ databases">
        <title>Deep-cultivation of Planctomycetes and their phenomic and genomic characterization uncovers novel biology.</title>
        <authorList>
            <person name="Wiegand S."/>
            <person name="Jogler M."/>
            <person name="Boedeker C."/>
            <person name="Pinto D."/>
            <person name="Vollmers J."/>
            <person name="Rivas-Marin E."/>
            <person name="Kohn T."/>
            <person name="Peeters S.H."/>
            <person name="Heuer A."/>
            <person name="Rast P."/>
            <person name="Oberbeckmann S."/>
            <person name="Bunk B."/>
            <person name="Jeske O."/>
            <person name="Meyerdierks A."/>
            <person name="Storesund J.E."/>
            <person name="Kallscheuer N."/>
            <person name="Luecker S."/>
            <person name="Lage O.M."/>
            <person name="Pohl T."/>
            <person name="Merkel B.J."/>
            <person name="Hornburger P."/>
            <person name="Mueller R.-W."/>
            <person name="Bruemmer F."/>
            <person name="Labrenz M."/>
            <person name="Spormann A.M."/>
            <person name="Op den Camp H."/>
            <person name="Overmann J."/>
            <person name="Amann R."/>
            <person name="Jetten M.S.M."/>
            <person name="Mascher T."/>
            <person name="Medema M.H."/>
            <person name="Devos D.P."/>
            <person name="Kaster A.-K."/>
            <person name="Ovreas L."/>
            <person name="Rohde M."/>
            <person name="Galperin M.Y."/>
            <person name="Jogler C."/>
        </authorList>
    </citation>
    <scope>NUCLEOTIDE SEQUENCE [LARGE SCALE GENOMIC DNA]</scope>
    <source>
        <strain evidence="13 14">Poly30</strain>
    </source>
</reference>
<keyword evidence="14" id="KW-1185">Reference proteome</keyword>
<protein>
    <recommendedName>
        <fullName evidence="11">Uridylate kinase</fullName>
        <shortName evidence="11">UK</shortName>
        <ecNumber evidence="11">2.7.4.22</ecNumber>
    </recommendedName>
    <alternativeName>
        <fullName evidence="11">Uridine monophosphate kinase</fullName>
        <shortName evidence="11">UMP kinase</shortName>
        <shortName evidence="11">UMPK</shortName>
    </alternativeName>
</protein>
<sequence>MEAKLVAPMPYQRILLKMSGEALGDPATGHGIDPPAVQKIARQVARVVELGIEVAMVVGGGNILRGAEFSQLGGHRVNADYMGMLGTVINALAMSDALESAGLETRVMTALDIRQVAEPFVRRRAERHLSRGRVVILGAGTGNPFFTTDSAAALRASELGCSVLLKATKVDGIYSADPKKDPTATRYERLSFEEAIVKNLKVMDGTAMSMCRDHGIPVIVFDMFQEGNLERVVRGETIGTIVTTTGEA</sequence>
<keyword evidence="9 11" id="KW-0665">Pyrimidine biosynthesis</keyword>
<dbReference type="UniPathway" id="UPA00159">
    <property type="reaction ID" value="UER00275"/>
</dbReference>
<dbReference type="FunFam" id="3.40.1160.10:FF:000001">
    <property type="entry name" value="Uridylate kinase"/>
    <property type="match status" value="1"/>
</dbReference>
<dbReference type="InterPro" id="IPR036393">
    <property type="entry name" value="AceGlu_kinase-like_sf"/>
</dbReference>
<feature type="binding site" evidence="11">
    <location>
        <position position="168"/>
    </location>
    <ligand>
        <name>ATP</name>
        <dbReference type="ChEBI" id="CHEBI:30616"/>
    </ligand>
</feature>
<evidence type="ECO:0000256" key="11">
    <source>
        <dbReference type="HAMAP-Rule" id="MF_01220"/>
    </source>
</evidence>
<dbReference type="GO" id="GO:0044210">
    <property type="term" value="P:'de novo' CTP biosynthetic process"/>
    <property type="evidence" value="ECO:0007669"/>
    <property type="project" value="UniProtKB-UniRule"/>
</dbReference>
<feature type="binding site" evidence="11">
    <location>
        <position position="177"/>
    </location>
    <ligand>
        <name>ATP</name>
        <dbReference type="ChEBI" id="CHEBI:30616"/>
    </ligand>
</feature>
<dbReference type="InterPro" id="IPR001048">
    <property type="entry name" value="Asp/Glu/Uridylate_kinase"/>
</dbReference>
<evidence type="ECO:0000313" key="13">
    <source>
        <dbReference type="EMBL" id="QDV07881.1"/>
    </source>
</evidence>
<comment type="subcellular location">
    <subcellularLocation>
        <location evidence="1 11">Cytoplasm</location>
    </subcellularLocation>
</comment>
<dbReference type="GO" id="GO:0033862">
    <property type="term" value="F:UMP kinase activity"/>
    <property type="evidence" value="ECO:0007669"/>
    <property type="project" value="UniProtKB-EC"/>
</dbReference>
<proteinExistence type="inferred from homology"/>
<evidence type="ECO:0000256" key="9">
    <source>
        <dbReference type="ARBA" id="ARBA00022975"/>
    </source>
</evidence>
<dbReference type="InterPro" id="IPR015963">
    <property type="entry name" value="Uridylate_kinase_bac"/>
</dbReference>
<feature type="domain" description="Aspartate/glutamate/uridylate kinase" evidence="12">
    <location>
        <begin position="13"/>
        <end position="222"/>
    </location>
</feature>
<feature type="binding site" evidence="11">
    <location>
        <position position="60"/>
    </location>
    <ligand>
        <name>UMP</name>
        <dbReference type="ChEBI" id="CHEBI:57865"/>
    </ligand>
</feature>
<keyword evidence="8 11" id="KW-0067">ATP-binding</keyword>
<dbReference type="PANTHER" id="PTHR42833">
    <property type="entry name" value="URIDYLATE KINASE"/>
    <property type="match status" value="1"/>
</dbReference>
<comment type="pathway">
    <text evidence="2 11">Pyrimidine metabolism; CTP biosynthesis via de novo pathway; UDP from UMP (UMPK route): step 1/1.</text>
</comment>
<evidence type="ECO:0000256" key="7">
    <source>
        <dbReference type="ARBA" id="ARBA00022777"/>
    </source>
</evidence>
<evidence type="ECO:0000256" key="5">
    <source>
        <dbReference type="ARBA" id="ARBA00022679"/>
    </source>
</evidence>
<keyword evidence="4 11" id="KW-0963">Cytoplasm</keyword>
<comment type="activity regulation">
    <text evidence="11">Inhibited by UTP.</text>
</comment>
<feature type="binding site" evidence="11">
    <location>
        <position position="174"/>
    </location>
    <ligand>
        <name>ATP</name>
        <dbReference type="ChEBI" id="CHEBI:30616"/>
    </ligand>
</feature>
<comment type="caution">
    <text evidence="11">Lacks conserved residue(s) required for the propagation of feature annotation.</text>
</comment>
<name>A0A518EUY3_9BACT</name>
<feature type="binding site" evidence="11">
    <location>
        <position position="65"/>
    </location>
    <ligand>
        <name>ATP</name>
        <dbReference type="ChEBI" id="CHEBI:30616"/>
    </ligand>
</feature>